<dbReference type="Pfam" id="PF22908">
    <property type="entry name" value="PHD_NSD"/>
    <property type="match status" value="1"/>
</dbReference>
<dbReference type="CDD" id="cd15565">
    <property type="entry name" value="PHD2_NSD"/>
    <property type="match status" value="1"/>
</dbReference>
<reference evidence="4" key="1">
    <citation type="journal article" date="2021" name="bioRxiv">
        <title>Whole Genome Assembly and Annotation of Northern Wild Rice, Zizania palustris L., Supports a Whole Genome Duplication in the Zizania Genus.</title>
        <authorList>
            <person name="Haas M."/>
            <person name="Kono T."/>
            <person name="Macchietto M."/>
            <person name="Millas R."/>
            <person name="McGilp L."/>
            <person name="Shao M."/>
            <person name="Duquette J."/>
            <person name="Hirsch C.N."/>
            <person name="Kimball J."/>
        </authorList>
    </citation>
    <scope>NUCLEOTIDE SEQUENCE</scope>
    <source>
        <tissue evidence="4">Fresh leaf tissue</tissue>
    </source>
</reference>
<evidence type="ECO:0000313" key="5">
    <source>
        <dbReference type="Proteomes" id="UP000729402"/>
    </source>
</evidence>
<dbReference type="InterPro" id="IPR055198">
    <property type="entry name" value="NSD_PHD"/>
</dbReference>
<feature type="domain" description="Histone-lysine N-methyltransferase NSD-like variant PHD zinc finger" evidence="3">
    <location>
        <begin position="81"/>
        <end position="117"/>
    </location>
</feature>
<evidence type="ECO:0000259" key="2">
    <source>
        <dbReference type="Pfam" id="PF22908"/>
    </source>
</evidence>
<reference evidence="4" key="2">
    <citation type="submission" date="2021-02" db="EMBL/GenBank/DDBJ databases">
        <authorList>
            <person name="Kimball J.A."/>
            <person name="Haas M.W."/>
            <person name="Macchietto M."/>
            <person name="Kono T."/>
            <person name="Duquette J."/>
            <person name="Shao M."/>
        </authorList>
    </citation>
    <scope>NUCLEOTIDE SEQUENCE</scope>
    <source>
        <tissue evidence="4">Fresh leaf tissue</tissue>
    </source>
</reference>
<sequence>MNVFLCKNCELEMYQCFACKRLGSAKTDTPEVFPCASANCGYFYHAKCVTHLLFPENEAKALEYTTKIANGVKFACPIHRCDVCKYGENKEVNELQFAVCRRCPKSYHRRCLPRKIAFEDFIDNGVFLFQRAWDGLLPYNRILIYCLKHDIDPKLRTPSRDHIKFPDVPAVRRKPFIVNGMNKKTIKIQHLEDCPPVLFSNDKRSGTVNCSSSSNLITKKRKLSCDRSSVARAKASVVSKIPFSSFPEIDTSTERRIFEFAQKVSSDITMEDIQKRLVVPSTYTPVMNNTDKITLGMVQRSVESINAALYMLENGASIEDAKTICAPCDLFQLARWKVHEFIETYFLL</sequence>
<dbReference type="AlphaFoldDB" id="A0A8J5RCV7"/>
<dbReference type="Pfam" id="PF23004">
    <property type="entry name" value="PHDvar_NSD"/>
    <property type="match status" value="1"/>
</dbReference>
<evidence type="ECO:0000313" key="4">
    <source>
        <dbReference type="EMBL" id="KAG8047713.1"/>
    </source>
</evidence>
<accession>A0A8J5RCV7</accession>
<feature type="domain" description="Histone-lysine N-methyltransferase NSD-like PHD zinc finger" evidence="2">
    <location>
        <begin position="14"/>
        <end position="79"/>
    </location>
</feature>
<comment type="caution">
    <text evidence="4">The sequence shown here is derived from an EMBL/GenBank/DDBJ whole genome shotgun (WGS) entry which is preliminary data.</text>
</comment>
<dbReference type="PANTHER" id="PTHR46235:SF20">
    <property type="entry name" value="PROTEIN ENHANCED DOWNY MILDEW 2"/>
    <property type="match status" value="1"/>
</dbReference>
<dbReference type="InterPro" id="IPR055197">
    <property type="entry name" value="PHDvar_NSD"/>
</dbReference>
<proteinExistence type="predicted"/>
<dbReference type="OrthoDB" id="21264at2759"/>
<evidence type="ECO:0000256" key="1">
    <source>
        <dbReference type="ARBA" id="ARBA00022737"/>
    </source>
</evidence>
<dbReference type="PANTHER" id="PTHR46235">
    <property type="entry name" value="PHD FINGER-CONTAINING PROTEIN DDB_G0268158"/>
    <property type="match status" value="1"/>
</dbReference>
<evidence type="ECO:0008006" key="6">
    <source>
        <dbReference type="Google" id="ProtNLM"/>
    </source>
</evidence>
<dbReference type="GO" id="GO:0006338">
    <property type="term" value="P:chromatin remodeling"/>
    <property type="evidence" value="ECO:0007669"/>
    <property type="project" value="UniProtKB-ARBA"/>
</dbReference>
<keyword evidence="1" id="KW-0677">Repeat</keyword>
<protein>
    <recommendedName>
        <fullName evidence="6">Zinc finger PHD-type domain-containing protein</fullName>
    </recommendedName>
</protein>
<gene>
    <name evidence="4" type="ORF">GUJ93_ZPchr0008g12123</name>
</gene>
<evidence type="ECO:0000259" key="3">
    <source>
        <dbReference type="Pfam" id="PF23004"/>
    </source>
</evidence>
<name>A0A8J5RCV7_ZIZPA</name>
<organism evidence="4 5">
    <name type="scientific">Zizania palustris</name>
    <name type="common">Northern wild rice</name>
    <dbReference type="NCBI Taxonomy" id="103762"/>
    <lineage>
        <taxon>Eukaryota</taxon>
        <taxon>Viridiplantae</taxon>
        <taxon>Streptophyta</taxon>
        <taxon>Embryophyta</taxon>
        <taxon>Tracheophyta</taxon>
        <taxon>Spermatophyta</taxon>
        <taxon>Magnoliopsida</taxon>
        <taxon>Liliopsida</taxon>
        <taxon>Poales</taxon>
        <taxon>Poaceae</taxon>
        <taxon>BOP clade</taxon>
        <taxon>Oryzoideae</taxon>
        <taxon>Oryzeae</taxon>
        <taxon>Zizaniinae</taxon>
        <taxon>Zizania</taxon>
    </lineage>
</organism>
<dbReference type="Proteomes" id="UP000729402">
    <property type="component" value="Unassembled WGS sequence"/>
</dbReference>
<dbReference type="EMBL" id="JAAALK010000290">
    <property type="protein sequence ID" value="KAG8047713.1"/>
    <property type="molecule type" value="Genomic_DNA"/>
</dbReference>
<keyword evidence="5" id="KW-1185">Reference proteome</keyword>